<dbReference type="InterPro" id="IPR057254">
    <property type="entry name" value="UCH_AS"/>
</dbReference>
<dbReference type="PRINTS" id="PR00707">
    <property type="entry name" value="UBCTHYDRLASE"/>
</dbReference>
<dbReference type="STRING" id="578458.D8PRS6"/>
<dbReference type="MEROPS" id="C12.002"/>
<evidence type="ECO:0000256" key="8">
    <source>
        <dbReference type="RuleBase" id="RU361215"/>
    </source>
</evidence>
<dbReference type="PROSITE" id="PS00140">
    <property type="entry name" value="UCH_1"/>
    <property type="match status" value="1"/>
</dbReference>
<evidence type="ECO:0000256" key="1">
    <source>
        <dbReference type="ARBA" id="ARBA00000707"/>
    </source>
</evidence>
<name>D8PRS6_SCHCM</name>
<sequence length="243" mass="26520">MTDPARISYIPLESNPDVFNTVTHTLGATNLEWHDVLSLDEPDLLALVPRPVLALALIFPTNNRYEAAKREIESRREPYTGTGEAQDLIWYKQTIYNACGTYAILHAVSNGAARGLVDPNSAFGQLIARCEALDARDRPRALEESAELRAAHEKAAVQGDTAAPANAADEVDYHYTAFAPSPTTHRVYELDGDKKGPLDTGLTLDDDGDMLSPAIVDLIKGYIARDGISPFFGLIALVQRQQS</sequence>
<dbReference type="Pfam" id="PF01088">
    <property type="entry name" value="Peptidase_C12"/>
    <property type="match status" value="1"/>
</dbReference>
<dbReference type="OrthoDB" id="427186at2759"/>
<feature type="active site" description="Proton donor" evidence="7">
    <location>
        <position position="174"/>
    </location>
</feature>
<dbReference type="GO" id="GO:0004843">
    <property type="term" value="F:cysteine-type deubiquitinase activity"/>
    <property type="evidence" value="ECO:0007669"/>
    <property type="project" value="UniProtKB-UniRule"/>
</dbReference>
<accession>D8PRS6</accession>
<dbReference type="eggNOG" id="KOG1415">
    <property type="taxonomic scope" value="Eukaryota"/>
</dbReference>
<dbReference type="GO" id="GO:0005737">
    <property type="term" value="C:cytoplasm"/>
    <property type="evidence" value="ECO:0007669"/>
    <property type="project" value="TreeGrafter"/>
</dbReference>
<organism evidence="11">
    <name type="scientific">Schizophyllum commune (strain H4-8 / FGSC 9210)</name>
    <name type="common">Split gill fungus</name>
    <dbReference type="NCBI Taxonomy" id="578458"/>
    <lineage>
        <taxon>Eukaryota</taxon>
        <taxon>Fungi</taxon>
        <taxon>Dikarya</taxon>
        <taxon>Basidiomycota</taxon>
        <taxon>Agaricomycotina</taxon>
        <taxon>Agaricomycetes</taxon>
        <taxon>Agaricomycetidae</taxon>
        <taxon>Agaricales</taxon>
        <taxon>Schizophyllaceae</taxon>
        <taxon>Schizophyllum</taxon>
    </lineage>
</organism>
<dbReference type="AlphaFoldDB" id="D8PRS6"/>
<evidence type="ECO:0000313" key="11">
    <source>
        <dbReference type="Proteomes" id="UP000007431"/>
    </source>
</evidence>
<evidence type="ECO:0000256" key="2">
    <source>
        <dbReference type="ARBA" id="ARBA00009326"/>
    </source>
</evidence>
<dbReference type="PANTHER" id="PTHR10589">
    <property type="entry name" value="UBIQUITIN CARBOXYL-TERMINAL HYDROLASE"/>
    <property type="match status" value="1"/>
</dbReference>
<proteinExistence type="inferred from homology"/>
<comment type="similarity">
    <text evidence="2 7 8">Belongs to the peptidase C12 family.</text>
</comment>
<evidence type="ECO:0000256" key="7">
    <source>
        <dbReference type="PROSITE-ProRule" id="PRU01393"/>
    </source>
</evidence>
<reference evidence="10 11" key="1">
    <citation type="journal article" date="2010" name="Nat. Biotechnol.">
        <title>Genome sequence of the model mushroom Schizophyllum commune.</title>
        <authorList>
            <person name="Ohm R.A."/>
            <person name="de Jong J.F."/>
            <person name="Lugones L.G."/>
            <person name="Aerts A."/>
            <person name="Kothe E."/>
            <person name="Stajich J.E."/>
            <person name="de Vries R.P."/>
            <person name="Record E."/>
            <person name="Levasseur A."/>
            <person name="Baker S.E."/>
            <person name="Bartholomew K.A."/>
            <person name="Coutinho P.M."/>
            <person name="Erdmann S."/>
            <person name="Fowler T.J."/>
            <person name="Gathman A.C."/>
            <person name="Lombard V."/>
            <person name="Henrissat B."/>
            <person name="Knabe N."/>
            <person name="Kuees U."/>
            <person name="Lilly W.W."/>
            <person name="Lindquist E."/>
            <person name="Lucas S."/>
            <person name="Magnuson J.K."/>
            <person name="Piumi F."/>
            <person name="Raudaskoski M."/>
            <person name="Salamov A."/>
            <person name="Schmutz J."/>
            <person name="Schwarze F.W.M.R."/>
            <person name="vanKuyk P.A."/>
            <person name="Horton J.S."/>
            <person name="Grigoriev I.V."/>
            <person name="Woesten H.A.B."/>
        </authorList>
    </citation>
    <scope>NUCLEOTIDE SEQUENCE [LARGE SCALE GENOMIC DNA]</scope>
    <source>
        <strain evidence="11">H4-8 / FGSC 9210</strain>
    </source>
</reference>
<dbReference type="GO" id="GO:0006511">
    <property type="term" value="P:ubiquitin-dependent protein catabolic process"/>
    <property type="evidence" value="ECO:0007669"/>
    <property type="project" value="UniProtKB-UniRule"/>
</dbReference>
<dbReference type="InterPro" id="IPR001578">
    <property type="entry name" value="Peptidase_C12_UCH"/>
</dbReference>
<dbReference type="GO" id="GO:0016579">
    <property type="term" value="P:protein deubiquitination"/>
    <property type="evidence" value="ECO:0007669"/>
    <property type="project" value="TreeGrafter"/>
</dbReference>
<dbReference type="RefSeq" id="XP_003038765.1">
    <property type="nucleotide sequence ID" value="XM_003038719.1"/>
</dbReference>
<dbReference type="GeneID" id="9585070"/>
<evidence type="ECO:0000256" key="5">
    <source>
        <dbReference type="ARBA" id="ARBA00022801"/>
    </source>
</evidence>
<keyword evidence="4 7" id="KW-0833">Ubl conjugation pathway</keyword>
<keyword evidence="3 7" id="KW-0645">Protease</keyword>
<evidence type="ECO:0000313" key="10">
    <source>
        <dbReference type="EMBL" id="EFJ03863.1"/>
    </source>
</evidence>
<dbReference type="PROSITE" id="PS52048">
    <property type="entry name" value="UCH_DOMAIN"/>
    <property type="match status" value="1"/>
</dbReference>
<keyword evidence="11" id="KW-1185">Reference proteome</keyword>
<gene>
    <name evidence="10" type="ORF">SCHCODRAFT_64782</name>
</gene>
<dbReference type="EC" id="3.4.19.12" evidence="8"/>
<dbReference type="KEGG" id="scm:SCHCO_02610670"/>
<evidence type="ECO:0000256" key="3">
    <source>
        <dbReference type="ARBA" id="ARBA00022670"/>
    </source>
</evidence>
<feature type="active site" description="Nucleophile" evidence="7">
    <location>
        <position position="99"/>
    </location>
</feature>
<dbReference type="InterPro" id="IPR036959">
    <property type="entry name" value="Peptidase_C12_UCH_sf"/>
</dbReference>
<dbReference type="HOGENOM" id="CLU_054406_0_2_1"/>
<dbReference type="PANTHER" id="PTHR10589:SF17">
    <property type="entry name" value="UBIQUITIN CARBOXYL-TERMINAL HYDROLASE"/>
    <property type="match status" value="1"/>
</dbReference>
<dbReference type="FunCoup" id="D8PRS6">
    <property type="interactions" value="404"/>
</dbReference>
<dbReference type="VEuPathDB" id="FungiDB:SCHCODRAFT_02610670"/>
<dbReference type="OMA" id="AQTYSKH"/>
<dbReference type="SUPFAM" id="SSF54001">
    <property type="entry name" value="Cysteine proteinases"/>
    <property type="match status" value="1"/>
</dbReference>
<dbReference type="EMBL" id="GL377302">
    <property type="protein sequence ID" value="EFJ03863.1"/>
    <property type="molecule type" value="Genomic_DNA"/>
</dbReference>
<dbReference type="Gene3D" id="3.40.532.10">
    <property type="entry name" value="Peptidase C12, ubiquitin carboxyl-terminal hydrolase"/>
    <property type="match status" value="1"/>
</dbReference>
<protein>
    <recommendedName>
        <fullName evidence="8">Ubiquitin carboxyl-terminal hydrolase</fullName>
        <ecNumber evidence="8">3.4.19.12</ecNumber>
    </recommendedName>
</protein>
<evidence type="ECO:0000256" key="6">
    <source>
        <dbReference type="ARBA" id="ARBA00022807"/>
    </source>
</evidence>
<feature type="site" description="Transition state stabilizer" evidence="7">
    <location>
        <position position="93"/>
    </location>
</feature>
<dbReference type="Proteomes" id="UP000007431">
    <property type="component" value="Unassembled WGS sequence"/>
</dbReference>
<dbReference type="InParanoid" id="D8PRS6"/>
<keyword evidence="6 7" id="KW-0788">Thiol protease</keyword>
<feature type="domain" description="UCH catalytic" evidence="9">
    <location>
        <begin position="8"/>
        <end position="239"/>
    </location>
</feature>
<evidence type="ECO:0000256" key="4">
    <source>
        <dbReference type="ARBA" id="ARBA00022786"/>
    </source>
</evidence>
<dbReference type="InterPro" id="IPR038765">
    <property type="entry name" value="Papain-like_cys_pep_sf"/>
</dbReference>
<comment type="catalytic activity">
    <reaction evidence="1 7 8">
        <text>Thiol-dependent hydrolysis of ester, thioester, amide, peptide and isopeptide bonds formed by the C-terminal Gly of ubiquitin (a 76-residue protein attached to proteins as an intracellular targeting signal).</text>
        <dbReference type="EC" id="3.4.19.12"/>
    </reaction>
</comment>
<feature type="site" description="Important for enzyme activity" evidence="7">
    <location>
        <position position="191"/>
    </location>
</feature>
<evidence type="ECO:0000259" key="9">
    <source>
        <dbReference type="PROSITE" id="PS52048"/>
    </source>
</evidence>
<keyword evidence="5 7" id="KW-0378">Hydrolase</keyword>